<name>A0A818ZU66_9BILA</name>
<evidence type="ECO:0000313" key="8">
    <source>
        <dbReference type="EMBL" id="CAF3773780.1"/>
    </source>
</evidence>
<dbReference type="EMBL" id="CAJNRG010004834">
    <property type="protein sequence ID" value="CAF2069806.1"/>
    <property type="molecule type" value="Genomic_DNA"/>
</dbReference>
<dbReference type="Proteomes" id="UP000663856">
    <property type="component" value="Unassembled WGS sequence"/>
</dbReference>
<dbReference type="Proteomes" id="UP000663842">
    <property type="component" value="Unassembled WGS sequence"/>
</dbReference>
<comment type="caution">
    <text evidence="8">The sequence shown here is derived from an EMBL/GenBank/DDBJ whole genome shotgun (WGS) entry which is preliminary data.</text>
</comment>
<dbReference type="Proteomes" id="UP000663866">
    <property type="component" value="Unassembled WGS sequence"/>
</dbReference>
<evidence type="ECO:0000313" key="6">
    <source>
        <dbReference type="EMBL" id="CAF2181255.1"/>
    </source>
</evidence>
<evidence type="ECO:0000313" key="9">
    <source>
        <dbReference type="EMBL" id="CAF3800353.1"/>
    </source>
</evidence>
<keyword evidence="12" id="KW-1185">Reference proteome</keyword>
<evidence type="ECO:0000313" key="5">
    <source>
        <dbReference type="EMBL" id="CAF2082167.1"/>
    </source>
</evidence>
<evidence type="ECO:0000313" key="7">
    <source>
        <dbReference type="EMBL" id="CAF3754459.1"/>
    </source>
</evidence>
<evidence type="ECO:0000313" key="3">
    <source>
        <dbReference type="EMBL" id="CAF1658229.1"/>
    </source>
</evidence>
<accession>A0A818ZU66</accession>
<dbReference type="Proteomes" id="UP000663834">
    <property type="component" value="Unassembled WGS sequence"/>
</dbReference>
<dbReference type="EMBL" id="CAJOBG010000187">
    <property type="protein sequence ID" value="CAF3773780.1"/>
    <property type="molecule type" value="Genomic_DNA"/>
</dbReference>
<dbReference type="EMBL" id="CAJNRF010006539">
    <property type="protein sequence ID" value="CAF2082167.1"/>
    <property type="molecule type" value="Genomic_DNA"/>
</dbReference>
<dbReference type="Proteomes" id="UP000681720">
    <property type="component" value="Unassembled WGS sequence"/>
</dbReference>
<dbReference type="EMBL" id="CAJOBJ010000158">
    <property type="protein sequence ID" value="CAF3800353.1"/>
    <property type="molecule type" value="Genomic_DNA"/>
</dbReference>
<dbReference type="Proteomes" id="UP000663824">
    <property type="component" value="Unassembled WGS sequence"/>
</dbReference>
<dbReference type="OrthoDB" id="10038150at2759"/>
<feature type="signal peptide" evidence="1">
    <location>
        <begin position="1"/>
        <end position="20"/>
    </location>
</feature>
<protein>
    <submittedName>
        <fullName evidence="8">Uncharacterized protein</fullName>
    </submittedName>
</protein>
<dbReference type="AlphaFoldDB" id="A0A818ZU66"/>
<evidence type="ECO:0000256" key="1">
    <source>
        <dbReference type="SAM" id="SignalP"/>
    </source>
</evidence>
<evidence type="ECO:0000313" key="2">
    <source>
        <dbReference type="EMBL" id="CAF1141418.1"/>
    </source>
</evidence>
<proteinExistence type="predicted"/>
<dbReference type="Proteomes" id="UP000676336">
    <property type="component" value="Unassembled WGS sequence"/>
</dbReference>
<dbReference type="Proteomes" id="UP000681967">
    <property type="component" value="Unassembled WGS sequence"/>
</dbReference>
<sequence length="108" mass="12968">MFASLVFLVLPILPWETTKTIRLDYKYFKGQSLSYSDIQIVECRGVERQLDETIEYIQMNCTEQMIEIESIINIEKRSNSIRIFPFNRYKYKELSEISIKIFILMKIK</sequence>
<dbReference type="EMBL" id="CAJNOW010017504">
    <property type="protein sequence ID" value="CAF1658229.1"/>
    <property type="molecule type" value="Genomic_DNA"/>
</dbReference>
<reference evidence="8" key="1">
    <citation type="submission" date="2021-02" db="EMBL/GenBank/DDBJ databases">
        <authorList>
            <person name="Nowell W R."/>
        </authorList>
    </citation>
    <scope>NUCLEOTIDE SEQUENCE</scope>
</reference>
<dbReference type="Proteomes" id="UP000663887">
    <property type="component" value="Unassembled WGS sequence"/>
</dbReference>
<dbReference type="EMBL" id="CAJOBF010000444">
    <property type="protein sequence ID" value="CAF3818734.1"/>
    <property type="molecule type" value="Genomic_DNA"/>
</dbReference>
<organism evidence="8 12">
    <name type="scientific">Rotaria magnacalcarata</name>
    <dbReference type="NCBI Taxonomy" id="392030"/>
    <lineage>
        <taxon>Eukaryota</taxon>
        <taxon>Metazoa</taxon>
        <taxon>Spiralia</taxon>
        <taxon>Gnathifera</taxon>
        <taxon>Rotifera</taxon>
        <taxon>Eurotatoria</taxon>
        <taxon>Bdelloidea</taxon>
        <taxon>Philodinida</taxon>
        <taxon>Philodinidae</taxon>
        <taxon>Rotaria</taxon>
    </lineage>
</organism>
<evidence type="ECO:0000313" key="11">
    <source>
        <dbReference type="EMBL" id="CAF4068900.1"/>
    </source>
</evidence>
<feature type="chain" id="PRO_5036415252" evidence="1">
    <location>
        <begin position="21"/>
        <end position="108"/>
    </location>
</feature>
<dbReference type="EMBL" id="CAJOBH010000055">
    <property type="protein sequence ID" value="CAF3754459.1"/>
    <property type="molecule type" value="Genomic_DNA"/>
</dbReference>
<keyword evidence="1" id="KW-0732">Signal</keyword>
<gene>
    <name evidence="7" type="ORF">BYL167_LOCUS512</name>
    <name evidence="2" type="ORF">CJN711_LOCUS9065</name>
    <name evidence="9" type="ORF">GIL414_LOCUS1053</name>
    <name evidence="3" type="ORF">KQP761_LOCUS31471</name>
    <name evidence="6" type="ORF">MBJ925_LOCUS34368</name>
    <name evidence="8" type="ORF">OVN521_LOCUS2393</name>
    <name evidence="11" type="ORF">SMN809_LOCUS15627</name>
    <name evidence="10" type="ORF">UXM345_LOCUS5843</name>
    <name evidence="5" type="ORF">WKI299_LOCUS16405</name>
    <name evidence="4" type="ORF">XDN619_LOCUS12315</name>
</gene>
<evidence type="ECO:0000313" key="4">
    <source>
        <dbReference type="EMBL" id="CAF2069806.1"/>
    </source>
</evidence>
<dbReference type="Proteomes" id="UP000663855">
    <property type="component" value="Unassembled WGS sequence"/>
</dbReference>
<evidence type="ECO:0000313" key="10">
    <source>
        <dbReference type="EMBL" id="CAF3818734.1"/>
    </source>
</evidence>
<dbReference type="EMBL" id="CAJNRE010018847">
    <property type="protein sequence ID" value="CAF2181255.1"/>
    <property type="molecule type" value="Genomic_DNA"/>
</dbReference>
<evidence type="ECO:0000313" key="12">
    <source>
        <dbReference type="Proteomes" id="UP000663866"/>
    </source>
</evidence>
<dbReference type="EMBL" id="CAJNOV010003424">
    <property type="protein sequence ID" value="CAF1141418.1"/>
    <property type="molecule type" value="Genomic_DNA"/>
</dbReference>
<dbReference type="EMBL" id="CAJOBI010006763">
    <property type="protein sequence ID" value="CAF4068900.1"/>
    <property type="molecule type" value="Genomic_DNA"/>
</dbReference>